<evidence type="ECO:0000313" key="1">
    <source>
        <dbReference type="EMBL" id="ACU71736.1"/>
    </source>
</evidence>
<dbReference type="AlphaFoldDB" id="C7Q161"/>
<sequence length="37" mass="3952">MGVSSNLDSLVTGLEDVALQIRQMAEQAAERTGECND</sequence>
<name>C7Q161_CATAD</name>
<accession>C7Q161</accession>
<protein>
    <submittedName>
        <fullName evidence="1">Uncharacterized protein</fullName>
    </submittedName>
</protein>
<reference evidence="1 2" key="1">
    <citation type="journal article" date="2009" name="Stand. Genomic Sci.">
        <title>Complete genome sequence of Catenulispora acidiphila type strain (ID 139908).</title>
        <authorList>
            <person name="Copeland A."/>
            <person name="Lapidus A."/>
            <person name="Glavina Del Rio T."/>
            <person name="Nolan M."/>
            <person name="Lucas S."/>
            <person name="Chen F."/>
            <person name="Tice H."/>
            <person name="Cheng J.F."/>
            <person name="Bruce D."/>
            <person name="Goodwin L."/>
            <person name="Pitluck S."/>
            <person name="Mikhailova N."/>
            <person name="Pati A."/>
            <person name="Ivanova N."/>
            <person name="Mavromatis K."/>
            <person name="Chen A."/>
            <person name="Palaniappan K."/>
            <person name="Chain P."/>
            <person name="Land M."/>
            <person name="Hauser L."/>
            <person name="Chang Y.J."/>
            <person name="Jeffries C.D."/>
            <person name="Chertkov O."/>
            <person name="Brettin T."/>
            <person name="Detter J.C."/>
            <person name="Han C."/>
            <person name="Ali Z."/>
            <person name="Tindall B.J."/>
            <person name="Goker M."/>
            <person name="Bristow J."/>
            <person name="Eisen J.A."/>
            <person name="Markowitz V."/>
            <person name="Hugenholtz P."/>
            <person name="Kyrpides N.C."/>
            <person name="Klenk H.P."/>
        </authorList>
    </citation>
    <scope>NUCLEOTIDE SEQUENCE [LARGE SCALE GENOMIC DNA]</scope>
    <source>
        <strain evidence="2">DSM 44928 / JCM 14897 / NBRC 102108 / NRRL B-24433 / ID139908</strain>
    </source>
</reference>
<gene>
    <name evidence="1" type="ordered locus">Caci_2827</name>
</gene>
<keyword evidence="2" id="KW-1185">Reference proteome</keyword>
<organism evidence="1 2">
    <name type="scientific">Catenulispora acidiphila (strain DSM 44928 / JCM 14897 / NBRC 102108 / NRRL B-24433 / ID139908)</name>
    <dbReference type="NCBI Taxonomy" id="479433"/>
    <lineage>
        <taxon>Bacteria</taxon>
        <taxon>Bacillati</taxon>
        <taxon>Actinomycetota</taxon>
        <taxon>Actinomycetes</taxon>
        <taxon>Catenulisporales</taxon>
        <taxon>Catenulisporaceae</taxon>
        <taxon>Catenulispora</taxon>
    </lineage>
</organism>
<dbReference type="KEGG" id="cai:Caci_2827"/>
<dbReference type="Proteomes" id="UP000000851">
    <property type="component" value="Chromosome"/>
</dbReference>
<dbReference type="HOGENOM" id="CLU_3341849_0_0_11"/>
<dbReference type="InParanoid" id="C7Q161"/>
<evidence type="ECO:0000313" key="2">
    <source>
        <dbReference type="Proteomes" id="UP000000851"/>
    </source>
</evidence>
<dbReference type="STRING" id="479433.Caci_2827"/>
<proteinExistence type="predicted"/>
<dbReference type="EMBL" id="CP001700">
    <property type="protein sequence ID" value="ACU71736.1"/>
    <property type="molecule type" value="Genomic_DNA"/>
</dbReference>